<dbReference type="Pfam" id="PF04290">
    <property type="entry name" value="DctQ"/>
    <property type="match status" value="1"/>
</dbReference>
<comment type="function">
    <text evidence="9">Part of the tripartite ATP-independent periplasmic (TRAP) transport system.</text>
</comment>
<feature type="transmembrane region" description="Helical" evidence="9">
    <location>
        <begin position="56"/>
        <end position="74"/>
    </location>
</feature>
<dbReference type="InterPro" id="IPR007387">
    <property type="entry name" value="TRAP_DctQ"/>
</dbReference>
<evidence type="ECO:0000256" key="2">
    <source>
        <dbReference type="ARBA" id="ARBA00022448"/>
    </source>
</evidence>
<evidence type="ECO:0000256" key="6">
    <source>
        <dbReference type="ARBA" id="ARBA00022989"/>
    </source>
</evidence>
<protein>
    <recommendedName>
        <fullName evidence="9">TRAP transporter small permease protein</fullName>
    </recommendedName>
</protein>
<keyword evidence="7 9" id="KW-0472">Membrane</keyword>
<evidence type="ECO:0000256" key="7">
    <source>
        <dbReference type="ARBA" id="ARBA00023136"/>
    </source>
</evidence>
<evidence type="ECO:0000256" key="1">
    <source>
        <dbReference type="ARBA" id="ARBA00004429"/>
    </source>
</evidence>
<feature type="transmembrane region" description="Helical" evidence="9">
    <location>
        <begin position="12"/>
        <end position="36"/>
    </location>
</feature>
<name>A0A975TVM1_9RHOB</name>
<evidence type="ECO:0000313" key="13">
    <source>
        <dbReference type="Proteomes" id="UP000693972"/>
    </source>
</evidence>
<keyword evidence="5 9" id="KW-0812">Transmembrane</keyword>
<reference evidence="12 13" key="1">
    <citation type="submission" date="2021-07" db="EMBL/GenBank/DDBJ databases">
        <title>Karlodiniumbacter phycospheric gen. nov., sp. nov., a phycosphere bacterium isolated from karlodinium veneficum.</title>
        <authorList>
            <person name="Peng Y."/>
            <person name="Jiang L."/>
            <person name="Lee J."/>
        </authorList>
    </citation>
    <scope>NUCLEOTIDE SEQUENCE</scope>
    <source>
        <strain evidence="12 13">N5</strain>
    </source>
</reference>
<dbReference type="EMBL" id="CP078073">
    <property type="protein sequence ID" value="QXL88076.1"/>
    <property type="molecule type" value="Genomic_DNA"/>
</dbReference>
<accession>A0A975TVM1</accession>
<keyword evidence="2 9" id="KW-0813">Transport</keyword>
<dbReference type="GO" id="GO:0005886">
    <property type="term" value="C:plasma membrane"/>
    <property type="evidence" value="ECO:0007669"/>
    <property type="project" value="UniProtKB-SubCell"/>
</dbReference>
<gene>
    <name evidence="11" type="ORF">KUL25_00710</name>
    <name evidence="12" type="ORF">KUL25_00715</name>
</gene>
<dbReference type="InterPro" id="IPR055348">
    <property type="entry name" value="DctQ"/>
</dbReference>
<evidence type="ECO:0000256" key="4">
    <source>
        <dbReference type="ARBA" id="ARBA00022519"/>
    </source>
</evidence>
<feature type="transmembrane region" description="Helical" evidence="9">
    <location>
        <begin position="135"/>
        <end position="157"/>
    </location>
</feature>
<evidence type="ECO:0000313" key="12">
    <source>
        <dbReference type="EMBL" id="QXL88076.1"/>
    </source>
</evidence>
<dbReference type="AlphaFoldDB" id="A0A975TVM1"/>
<evidence type="ECO:0000259" key="10">
    <source>
        <dbReference type="Pfam" id="PF04290"/>
    </source>
</evidence>
<dbReference type="GO" id="GO:0015740">
    <property type="term" value="P:C4-dicarboxylate transport"/>
    <property type="evidence" value="ECO:0007669"/>
    <property type="project" value="TreeGrafter"/>
</dbReference>
<dbReference type="PANTHER" id="PTHR35011:SF10">
    <property type="entry name" value="TRAP TRANSPORTER SMALL PERMEASE PROTEIN"/>
    <property type="match status" value="1"/>
</dbReference>
<sequence length="178" mass="19524">MSDKPGFLRRALDGLYFASGVAAALCLIAILLLIVAQMVARWTGEIFPGAPNYAGYMMAAASFLAFAAALNGGAHIRVSILLNAVPEKIKWALEVWCFGIATATIAYFVYYAYWFVYWSWRFNEVSQAQDATPLWIPQSVMVVGGGILLIAFLDNLISVLFKGNHRIGDNTVDQSFGE</sequence>
<feature type="domain" description="Tripartite ATP-independent periplasmic transporters DctQ component" evidence="10">
    <location>
        <begin position="30"/>
        <end position="160"/>
    </location>
</feature>
<evidence type="ECO:0000256" key="3">
    <source>
        <dbReference type="ARBA" id="ARBA00022475"/>
    </source>
</evidence>
<comment type="subcellular location">
    <subcellularLocation>
        <location evidence="1 9">Cell inner membrane</location>
        <topology evidence="1 9">Multi-pass membrane protein</topology>
    </subcellularLocation>
</comment>
<feature type="transmembrane region" description="Helical" evidence="9">
    <location>
        <begin position="95"/>
        <end position="115"/>
    </location>
</feature>
<dbReference type="Proteomes" id="UP000693972">
    <property type="component" value="Unassembled WGS sequence"/>
</dbReference>
<proteinExistence type="inferred from homology"/>
<dbReference type="EMBL" id="JAIMBW010000001">
    <property type="protein sequence ID" value="MBY4891277.1"/>
    <property type="molecule type" value="Genomic_DNA"/>
</dbReference>
<organism evidence="12">
    <name type="scientific">Gymnodinialimonas phycosphaerae</name>
    <dbReference type="NCBI Taxonomy" id="2841589"/>
    <lineage>
        <taxon>Bacteria</taxon>
        <taxon>Pseudomonadati</taxon>
        <taxon>Pseudomonadota</taxon>
        <taxon>Alphaproteobacteria</taxon>
        <taxon>Rhodobacterales</taxon>
        <taxon>Paracoccaceae</taxon>
        <taxon>Gymnodinialimonas</taxon>
    </lineage>
</organism>
<evidence type="ECO:0000256" key="9">
    <source>
        <dbReference type="RuleBase" id="RU369079"/>
    </source>
</evidence>
<evidence type="ECO:0000256" key="8">
    <source>
        <dbReference type="ARBA" id="ARBA00038436"/>
    </source>
</evidence>
<dbReference type="RefSeq" id="WP_257891164.1">
    <property type="nucleotide sequence ID" value="NZ_JAIMBW010000001.1"/>
</dbReference>
<keyword evidence="6 9" id="KW-1133">Transmembrane helix</keyword>
<comment type="subunit">
    <text evidence="9">The complex comprises the extracytoplasmic solute receptor protein and the two transmembrane proteins.</text>
</comment>
<evidence type="ECO:0000313" key="11">
    <source>
        <dbReference type="EMBL" id="MBY4891277.1"/>
    </source>
</evidence>
<evidence type="ECO:0000256" key="5">
    <source>
        <dbReference type="ARBA" id="ARBA00022692"/>
    </source>
</evidence>
<keyword evidence="3" id="KW-1003">Cell membrane</keyword>
<keyword evidence="13" id="KW-1185">Reference proteome</keyword>
<comment type="similarity">
    <text evidence="8 9">Belongs to the TRAP transporter small permease family.</text>
</comment>
<dbReference type="GO" id="GO:0022857">
    <property type="term" value="F:transmembrane transporter activity"/>
    <property type="evidence" value="ECO:0007669"/>
    <property type="project" value="UniProtKB-UniRule"/>
</dbReference>
<dbReference type="PANTHER" id="PTHR35011">
    <property type="entry name" value="2,3-DIKETO-L-GULONATE TRAP TRANSPORTER SMALL PERMEASE PROTEIN YIAM"/>
    <property type="match status" value="1"/>
</dbReference>
<keyword evidence="4 9" id="KW-0997">Cell inner membrane</keyword>